<keyword evidence="1" id="KW-0812">Transmembrane</keyword>
<dbReference type="STRING" id="323848.Nmul_A0356"/>
<evidence type="ECO:0000313" key="5">
    <source>
        <dbReference type="Proteomes" id="UP000236751"/>
    </source>
</evidence>
<dbReference type="Proteomes" id="UP000236751">
    <property type="component" value="Unassembled WGS sequence"/>
</dbReference>
<dbReference type="eggNOG" id="ENOG50315D2">
    <property type="taxonomic scope" value="Bacteria"/>
</dbReference>
<accession>Q2YC57</accession>
<dbReference type="RefSeq" id="WP_011379718.1">
    <property type="nucleotide sequence ID" value="NC_007614.1"/>
</dbReference>
<reference evidence="3 5" key="4">
    <citation type="submission" date="2016-10" db="EMBL/GenBank/DDBJ databases">
        <authorList>
            <person name="de Groot N.N."/>
        </authorList>
    </citation>
    <scope>NUCLEOTIDE SEQUENCE [LARGE SCALE GENOMIC DNA]</scope>
    <source>
        <strain evidence="3 5">Nl13</strain>
    </source>
</reference>
<gene>
    <name evidence="2" type="ordered locus">Nmul_A0356</name>
    <name evidence="3" type="ORF">SAMN05216403_10177</name>
</gene>
<reference evidence="2 4" key="3">
    <citation type="journal article" date="2008" name="Appl. Environ. Microbiol.">
        <title>Complete genome sequence of Nitrosospira multiformis, an ammonia-oxidizing bacterium from the soil environment.</title>
        <authorList>
            <person name="Norton J.M."/>
            <person name="Klotz M.G."/>
            <person name="Stein L.Y."/>
            <person name="Arp D.J."/>
            <person name="Bottomley P.J."/>
            <person name="Chain P.S."/>
            <person name="Hauser L.J."/>
            <person name="Land M.L."/>
            <person name="Larimer F.W."/>
            <person name="Shin M.W."/>
            <person name="Starkenburg S.R."/>
        </authorList>
    </citation>
    <scope>NUCLEOTIDE SEQUENCE [LARGE SCALE GENOMIC DNA]</scope>
    <source>
        <strain evidence="2">ATCC 25196</strain>
        <strain evidence="4">ATCC 25196 / NCIMB 11849 / C 71</strain>
    </source>
</reference>
<reference evidence="2" key="2">
    <citation type="submission" date="2005-08" db="EMBL/GenBank/DDBJ databases">
        <title>Complete sequence of Chromosome 1 of Nitrosospira multiformis ATCC 25196.</title>
        <authorList>
            <consortium name="US DOE Joint Genome Institute"/>
            <person name="Copeland A."/>
            <person name="Lucas S."/>
            <person name="Lapidus A."/>
            <person name="Barry K."/>
            <person name="Detter J.C."/>
            <person name="Glavina T."/>
            <person name="Hammon N."/>
            <person name="Israni S."/>
            <person name="Pitluck S."/>
            <person name="Chain P."/>
            <person name="Malfatti S."/>
            <person name="Shin M."/>
            <person name="Vergez L."/>
            <person name="Schmutz J."/>
            <person name="Larimer F."/>
            <person name="Land M."/>
            <person name="Hauser L."/>
            <person name="Kyrpides N."/>
            <person name="Lykidis A."/>
            <person name="Richardson P."/>
        </authorList>
    </citation>
    <scope>NUCLEOTIDE SEQUENCE</scope>
    <source>
        <strain evidence="2">ATCC 25196</strain>
    </source>
</reference>
<sequence length="218" mass="24250">MTEVKTDSEANTIDICVHHAREILASQLPQVKAQGYDFAPLFRQMTIQLYLVGVMWRCSERLGVAGDTRDHAFEAMESMLIADGMKKKEAQQRILFLRNMSRVEDGTDTLAVSTGYEAVPNDESMTRLFDEYRNEARVSGSLWRLFERGKKIMFIGGAVAAFVTIWAVTIFLPKTEGIDILAAGLLAAALVVVPTFLIGLLIYRTKMKKSAPPPSSQS</sequence>
<evidence type="ECO:0000313" key="3">
    <source>
        <dbReference type="EMBL" id="SEF39534.1"/>
    </source>
</evidence>
<reference evidence="4" key="1">
    <citation type="submission" date="2005-08" db="EMBL/GenBank/DDBJ databases">
        <title>Complete sequence of chromosome 1 of Nitrosospira multiformis ATCC 25196.</title>
        <authorList>
            <person name="Copeland A."/>
            <person name="Lucas S."/>
            <person name="Lapidus A."/>
            <person name="Barry K."/>
            <person name="Detter J.C."/>
            <person name="Glavina T."/>
            <person name="Hammon N."/>
            <person name="Israni S."/>
            <person name="Pitluck S."/>
            <person name="Chain P."/>
            <person name="Malfatti S."/>
            <person name="Shin M."/>
            <person name="Vergez L."/>
            <person name="Schmutz J."/>
            <person name="Larimer F."/>
            <person name="Land M."/>
            <person name="Hauser L."/>
            <person name="Kyrpides N."/>
            <person name="Lykidis A."/>
            <person name="Richardson P."/>
        </authorList>
    </citation>
    <scope>NUCLEOTIDE SEQUENCE [LARGE SCALE GENOMIC DNA]</scope>
    <source>
        <strain evidence="4">ATCC 25196 / NCIMB 11849 / C 71</strain>
    </source>
</reference>
<protein>
    <submittedName>
        <fullName evidence="2">Uncharacterized protein</fullName>
    </submittedName>
</protein>
<dbReference type="Proteomes" id="UP000002718">
    <property type="component" value="Chromosome"/>
</dbReference>
<organism evidence="2 4">
    <name type="scientific">Nitrosospira multiformis (strain ATCC 25196 / NCIMB 11849 / C 71)</name>
    <dbReference type="NCBI Taxonomy" id="323848"/>
    <lineage>
        <taxon>Bacteria</taxon>
        <taxon>Pseudomonadati</taxon>
        <taxon>Pseudomonadota</taxon>
        <taxon>Betaproteobacteria</taxon>
        <taxon>Nitrosomonadales</taxon>
        <taxon>Nitrosomonadaceae</taxon>
        <taxon>Nitrosospira</taxon>
    </lineage>
</organism>
<dbReference type="OrthoDB" id="8565265at2"/>
<keyword evidence="1" id="KW-1133">Transmembrane helix</keyword>
<keyword evidence="4" id="KW-1185">Reference proteome</keyword>
<dbReference type="EMBL" id="FNVK01000001">
    <property type="protein sequence ID" value="SEF39534.1"/>
    <property type="molecule type" value="Genomic_DNA"/>
</dbReference>
<evidence type="ECO:0000256" key="1">
    <source>
        <dbReference type="SAM" id="Phobius"/>
    </source>
</evidence>
<feature type="transmembrane region" description="Helical" evidence="1">
    <location>
        <begin position="178"/>
        <end position="203"/>
    </location>
</feature>
<proteinExistence type="predicted"/>
<dbReference type="AlphaFoldDB" id="Q2YC57"/>
<feature type="transmembrane region" description="Helical" evidence="1">
    <location>
        <begin position="152"/>
        <end position="172"/>
    </location>
</feature>
<evidence type="ECO:0000313" key="2">
    <source>
        <dbReference type="EMBL" id="ABB73664.1"/>
    </source>
</evidence>
<dbReference type="HOGENOM" id="CLU_1260343_0_0_4"/>
<evidence type="ECO:0000313" key="4">
    <source>
        <dbReference type="Proteomes" id="UP000002718"/>
    </source>
</evidence>
<name>Q2YC57_NITMU</name>
<dbReference type="EMBL" id="CP000103">
    <property type="protein sequence ID" value="ABB73664.1"/>
    <property type="molecule type" value="Genomic_DNA"/>
</dbReference>
<dbReference type="KEGG" id="nmu:Nmul_A0356"/>
<keyword evidence="1" id="KW-0472">Membrane</keyword>